<name>A0ABW3M874_9PSEU</name>
<protein>
    <submittedName>
        <fullName evidence="2">Uncharacterized protein</fullName>
    </submittedName>
</protein>
<evidence type="ECO:0000313" key="3">
    <source>
        <dbReference type="Proteomes" id="UP001597045"/>
    </source>
</evidence>
<proteinExistence type="predicted"/>
<accession>A0ABW3M874</accession>
<organism evidence="2 3">
    <name type="scientific">Kibdelosporangium lantanae</name>
    <dbReference type="NCBI Taxonomy" id="1497396"/>
    <lineage>
        <taxon>Bacteria</taxon>
        <taxon>Bacillati</taxon>
        <taxon>Actinomycetota</taxon>
        <taxon>Actinomycetes</taxon>
        <taxon>Pseudonocardiales</taxon>
        <taxon>Pseudonocardiaceae</taxon>
        <taxon>Kibdelosporangium</taxon>
    </lineage>
</organism>
<reference evidence="3" key="1">
    <citation type="journal article" date="2019" name="Int. J. Syst. Evol. Microbiol.">
        <title>The Global Catalogue of Microorganisms (GCM) 10K type strain sequencing project: providing services to taxonomists for standard genome sequencing and annotation.</title>
        <authorList>
            <consortium name="The Broad Institute Genomics Platform"/>
            <consortium name="The Broad Institute Genome Sequencing Center for Infectious Disease"/>
            <person name="Wu L."/>
            <person name="Ma J."/>
        </authorList>
    </citation>
    <scope>NUCLEOTIDE SEQUENCE [LARGE SCALE GENOMIC DNA]</scope>
    <source>
        <strain evidence="3">JCM 31486</strain>
    </source>
</reference>
<keyword evidence="1" id="KW-1133">Transmembrane helix</keyword>
<keyword evidence="3" id="KW-1185">Reference proteome</keyword>
<keyword evidence="1" id="KW-0812">Transmembrane</keyword>
<keyword evidence="1" id="KW-0472">Membrane</keyword>
<evidence type="ECO:0000256" key="1">
    <source>
        <dbReference type="SAM" id="Phobius"/>
    </source>
</evidence>
<sequence>MSPLFAALTSDVSIVGLIVVAVTLLLRSAVRSLTRMNPDLVRAFAARLARPRRKGTAALKPEAAEKLLKALNKPEERPPD</sequence>
<dbReference type="EMBL" id="JBHTIS010000527">
    <property type="protein sequence ID" value="MFD1046117.1"/>
    <property type="molecule type" value="Genomic_DNA"/>
</dbReference>
<evidence type="ECO:0000313" key="2">
    <source>
        <dbReference type="EMBL" id="MFD1046117.1"/>
    </source>
</evidence>
<gene>
    <name evidence="2" type="ORF">ACFQ1S_11355</name>
</gene>
<comment type="caution">
    <text evidence="2">The sequence shown here is derived from an EMBL/GenBank/DDBJ whole genome shotgun (WGS) entry which is preliminary data.</text>
</comment>
<dbReference type="Proteomes" id="UP001597045">
    <property type="component" value="Unassembled WGS sequence"/>
</dbReference>
<feature type="transmembrane region" description="Helical" evidence="1">
    <location>
        <begin position="6"/>
        <end position="26"/>
    </location>
</feature>